<keyword evidence="2" id="KW-1185">Reference proteome</keyword>
<evidence type="ECO:0000313" key="2">
    <source>
        <dbReference type="Proteomes" id="UP000515908"/>
    </source>
</evidence>
<organism evidence="1 2">
    <name type="scientific">Angomonas deanei</name>
    <dbReference type="NCBI Taxonomy" id="59799"/>
    <lineage>
        <taxon>Eukaryota</taxon>
        <taxon>Discoba</taxon>
        <taxon>Euglenozoa</taxon>
        <taxon>Kinetoplastea</taxon>
        <taxon>Metakinetoplastina</taxon>
        <taxon>Trypanosomatida</taxon>
        <taxon>Trypanosomatidae</taxon>
        <taxon>Strigomonadinae</taxon>
        <taxon>Angomonas</taxon>
    </lineage>
</organism>
<dbReference type="OrthoDB" id="276721at2759"/>
<dbReference type="PANTHER" id="PTHR12126:SF16">
    <property type="entry name" value="MIOREX COMPLEX COMPONENT 2"/>
    <property type="match status" value="1"/>
</dbReference>
<dbReference type="Proteomes" id="UP000515908">
    <property type="component" value="Chromosome 17"/>
</dbReference>
<proteinExistence type="predicted"/>
<dbReference type="EMBL" id="LR877161">
    <property type="protein sequence ID" value="CAD2220336.1"/>
    <property type="molecule type" value="Genomic_DNA"/>
</dbReference>
<accession>A0A7G2CKJ7</accession>
<name>A0A7G2CKJ7_9TRYP</name>
<dbReference type="GO" id="GO:0005739">
    <property type="term" value="C:mitochondrion"/>
    <property type="evidence" value="ECO:0007669"/>
    <property type="project" value="TreeGrafter"/>
</dbReference>
<dbReference type="InterPro" id="IPR051207">
    <property type="entry name" value="ComplexI_NDUFA9_subunit"/>
</dbReference>
<dbReference type="InterPro" id="IPR036291">
    <property type="entry name" value="NAD(P)-bd_dom_sf"/>
</dbReference>
<dbReference type="PANTHER" id="PTHR12126">
    <property type="entry name" value="NADH-UBIQUINONE OXIDOREDUCTASE 39 KDA SUBUNIT-RELATED"/>
    <property type="match status" value="1"/>
</dbReference>
<dbReference type="VEuPathDB" id="TriTrypDB:ADEAN_000785100"/>
<gene>
    <name evidence="1" type="ORF">ADEAN_000785100</name>
</gene>
<dbReference type="Gene3D" id="3.40.50.720">
    <property type="entry name" value="NAD(P)-binding Rossmann-like Domain"/>
    <property type="match status" value="1"/>
</dbReference>
<protein>
    <recommendedName>
        <fullName evidence="3">NAD dependent epimerase/dehydratase family</fullName>
    </recommendedName>
</protein>
<dbReference type="AlphaFoldDB" id="A0A7G2CKJ7"/>
<evidence type="ECO:0008006" key="3">
    <source>
        <dbReference type="Google" id="ProtNLM"/>
    </source>
</evidence>
<dbReference type="SUPFAM" id="SSF51735">
    <property type="entry name" value="NAD(P)-binding Rossmann-fold domains"/>
    <property type="match status" value="1"/>
</dbReference>
<reference evidence="1 2" key="1">
    <citation type="submission" date="2020-08" db="EMBL/GenBank/DDBJ databases">
        <authorList>
            <person name="Newling K."/>
            <person name="Davey J."/>
            <person name="Forrester S."/>
        </authorList>
    </citation>
    <scope>NUCLEOTIDE SEQUENCE [LARGE SCALE GENOMIC DNA]</scope>
    <source>
        <strain evidence="2">Crithidia deanei Carvalho (ATCC PRA-265)</strain>
    </source>
</reference>
<sequence>MALVEEANTTDALEFVSIDASSRPQVFQFFHDHPDTTSIVSCIGVLSRDYHHARAANADTNTNIAAGMCHPKLLPAANKFVYVSSEPYHKHLPFVFNRKITLKGYFHGKQGAEEGITKNLKHRGFILRPGFIYGTRYQSVPSLTTTGGGAALAMPLWMIGKPLDLLLSSVGGRKLLAPPCDVEVLAEAAVRACDWVFFGSGV</sequence>
<dbReference type="GO" id="GO:0044877">
    <property type="term" value="F:protein-containing complex binding"/>
    <property type="evidence" value="ECO:0007669"/>
    <property type="project" value="TreeGrafter"/>
</dbReference>
<evidence type="ECO:0000313" key="1">
    <source>
        <dbReference type="EMBL" id="CAD2220336.1"/>
    </source>
</evidence>